<name>A0A517U3R3_9BACT</name>
<dbReference type="GO" id="GO:0006171">
    <property type="term" value="P:cAMP biosynthetic process"/>
    <property type="evidence" value="ECO:0007669"/>
    <property type="project" value="TreeGrafter"/>
</dbReference>
<dbReference type="PANTHER" id="PTHR43081">
    <property type="entry name" value="ADENYLATE CYCLASE, TERMINAL-DIFFERENTIATION SPECIFIC-RELATED"/>
    <property type="match status" value="1"/>
</dbReference>
<evidence type="ECO:0000259" key="2">
    <source>
        <dbReference type="PROSITE" id="PS50125"/>
    </source>
</evidence>
<sequence>MWQLAVYSRRQHEQFRLVASEISLAYNSHDGRWTPTLDRSMFDAEAPSANHMTIRLRPGGEATVIDCRGIDDDVRLADGGSLACRIPMELTLPATFQLGDAWFEIRLETVRPEMLALEPLYRDEVRRPAGAAAQGPDSATVTKWLAAVSDLHRTAASSDAFFTRAAEIAVRSTGLDAAMVLLRDGSGWQIAGSSVADPRYGVSFDPAALDLMVARPDVWRRPASRVGGAHLVPGLDEAASQDSLVVAPVRGEYDEIIAAVYGVRHGHGDNRRLGIRTLEARVIEVLADGVAAGLARRQQEVDAARRQVLLEQAFSPEVAQHLLRQPNALASQTREATMLLADLRGFTRLAETLTASESCGIVSDVMEALTDAITHHGGMVIDYYGDGVSAMWNAPFDQPDHADRACLAALEMLESITRVSDAWRQLLPFPLELGIGIHTGLVQVGNAGTRQRMKYGPRGRAMNLASRVQTAAKRLDVPLLVTDAVRRQASTRLTALRVCTARLPGIEDPVELFTLLPTADAERLQRDLDRYAVALAAYERGDLDEAERELEALLAAGPATPAAFLAQQTAALRRGALGRRADDLLGSSGDAVIEILAS</sequence>
<dbReference type="Proteomes" id="UP000317909">
    <property type="component" value="Chromosome"/>
</dbReference>
<dbReference type="CDD" id="cd07302">
    <property type="entry name" value="CHD"/>
    <property type="match status" value="1"/>
</dbReference>
<dbReference type="InterPro" id="IPR001054">
    <property type="entry name" value="A/G_cyclase"/>
</dbReference>
<feature type="coiled-coil region" evidence="1">
    <location>
        <begin position="521"/>
        <end position="556"/>
    </location>
</feature>
<dbReference type="EMBL" id="CP036339">
    <property type="protein sequence ID" value="QDT75266.1"/>
    <property type="molecule type" value="Genomic_DNA"/>
</dbReference>
<dbReference type="RefSeq" id="WP_145434942.1">
    <property type="nucleotide sequence ID" value="NZ_CP036339.1"/>
</dbReference>
<protein>
    <submittedName>
        <fullName evidence="3">Adenylate cyclase 1</fullName>
        <ecNumber evidence="3">4.6.1.1</ecNumber>
    </submittedName>
</protein>
<dbReference type="AlphaFoldDB" id="A0A517U3R3"/>
<evidence type="ECO:0000256" key="1">
    <source>
        <dbReference type="SAM" id="Coils"/>
    </source>
</evidence>
<dbReference type="Gene3D" id="3.30.70.1230">
    <property type="entry name" value="Nucleotide cyclase"/>
    <property type="match status" value="1"/>
</dbReference>
<dbReference type="InterPro" id="IPR050697">
    <property type="entry name" value="Adenylyl/Guanylyl_Cyclase_3/4"/>
</dbReference>
<keyword evidence="1" id="KW-0175">Coiled coil</keyword>
<feature type="domain" description="Guanylate cyclase" evidence="2">
    <location>
        <begin position="337"/>
        <end position="469"/>
    </location>
</feature>
<dbReference type="SUPFAM" id="SSF55073">
    <property type="entry name" value="Nucleotide cyclase"/>
    <property type="match status" value="1"/>
</dbReference>
<keyword evidence="4" id="KW-1185">Reference proteome</keyword>
<gene>
    <name evidence="3" type="primary">cyaA</name>
    <name evidence="3" type="ORF">I41_44760</name>
</gene>
<dbReference type="SMART" id="SM00044">
    <property type="entry name" value="CYCc"/>
    <property type="match status" value="1"/>
</dbReference>
<dbReference type="EC" id="4.6.1.1" evidence="3"/>
<dbReference type="KEGG" id="llh:I41_44760"/>
<keyword evidence="3" id="KW-0456">Lyase</keyword>
<reference evidence="3 4" key="1">
    <citation type="submission" date="2019-02" db="EMBL/GenBank/DDBJ databases">
        <title>Deep-cultivation of Planctomycetes and their phenomic and genomic characterization uncovers novel biology.</title>
        <authorList>
            <person name="Wiegand S."/>
            <person name="Jogler M."/>
            <person name="Boedeker C."/>
            <person name="Pinto D."/>
            <person name="Vollmers J."/>
            <person name="Rivas-Marin E."/>
            <person name="Kohn T."/>
            <person name="Peeters S.H."/>
            <person name="Heuer A."/>
            <person name="Rast P."/>
            <person name="Oberbeckmann S."/>
            <person name="Bunk B."/>
            <person name="Jeske O."/>
            <person name="Meyerdierks A."/>
            <person name="Storesund J.E."/>
            <person name="Kallscheuer N."/>
            <person name="Luecker S."/>
            <person name="Lage O.M."/>
            <person name="Pohl T."/>
            <person name="Merkel B.J."/>
            <person name="Hornburger P."/>
            <person name="Mueller R.-W."/>
            <person name="Bruemmer F."/>
            <person name="Labrenz M."/>
            <person name="Spormann A.M."/>
            <person name="Op den Camp H."/>
            <person name="Overmann J."/>
            <person name="Amann R."/>
            <person name="Jetten M.S.M."/>
            <person name="Mascher T."/>
            <person name="Medema M.H."/>
            <person name="Devos D.P."/>
            <person name="Kaster A.-K."/>
            <person name="Ovreas L."/>
            <person name="Rohde M."/>
            <person name="Galperin M.Y."/>
            <person name="Jogler C."/>
        </authorList>
    </citation>
    <scope>NUCLEOTIDE SEQUENCE [LARGE SCALE GENOMIC DNA]</scope>
    <source>
        <strain evidence="3 4">I41</strain>
    </source>
</reference>
<dbReference type="GO" id="GO:0035556">
    <property type="term" value="P:intracellular signal transduction"/>
    <property type="evidence" value="ECO:0007669"/>
    <property type="project" value="InterPro"/>
</dbReference>
<dbReference type="OrthoDB" id="9806704at2"/>
<accession>A0A517U3R3</accession>
<dbReference type="PANTHER" id="PTHR43081:SF1">
    <property type="entry name" value="ADENYLATE CYCLASE, TERMINAL-DIFFERENTIATION SPECIFIC"/>
    <property type="match status" value="1"/>
</dbReference>
<proteinExistence type="predicted"/>
<evidence type="ECO:0000313" key="4">
    <source>
        <dbReference type="Proteomes" id="UP000317909"/>
    </source>
</evidence>
<dbReference type="PROSITE" id="PS50125">
    <property type="entry name" value="GUANYLATE_CYCLASE_2"/>
    <property type="match status" value="1"/>
</dbReference>
<dbReference type="GO" id="GO:0004016">
    <property type="term" value="F:adenylate cyclase activity"/>
    <property type="evidence" value="ECO:0007669"/>
    <property type="project" value="UniProtKB-EC"/>
</dbReference>
<evidence type="ECO:0000313" key="3">
    <source>
        <dbReference type="EMBL" id="QDT75266.1"/>
    </source>
</evidence>
<organism evidence="3 4">
    <name type="scientific">Lacipirellula limnantheis</name>
    <dbReference type="NCBI Taxonomy" id="2528024"/>
    <lineage>
        <taxon>Bacteria</taxon>
        <taxon>Pseudomonadati</taxon>
        <taxon>Planctomycetota</taxon>
        <taxon>Planctomycetia</taxon>
        <taxon>Pirellulales</taxon>
        <taxon>Lacipirellulaceae</taxon>
        <taxon>Lacipirellula</taxon>
    </lineage>
</organism>
<dbReference type="InterPro" id="IPR029787">
    <property type="entry name" value="Nucleotide_cyclase"/>
</dbReference>
<dbReference type="Pfam" id="PF00211">
    <property type="entry name" value="Guanylate_cyc"/>
    <property type="match status" value="1"/>
</dbReference>